<sequence length="252" mass="28847">MTLPDETFGPRAKCKFCHKDYATSMMGIRHLRRHMHKCMPAHGQVDTTTQTQLQWHLDGSVTTWQFDDMHGRECLARYIAQTDQPISVGRPEAKTLTTNDWYVARVFVQSLKIFYNATATLSGVYYPTSSQAIHQIVEMAEVLNNYREDEHLGATVVVMETKLKKYLANIPLLYTLSVIVDPRVKLSGLEVLLEFIGTNLSIDYSEQITNIRTKLFEIFHIYDSRFGNIDTPPINTIRDRAEANKLEASETV</sequence>
<evidence type="ECO:0000256" key="3">
    <source>
        <dbReference type="ARBA" id="ARBA00022833"/>
    </source>
</evidence>
<evidence type="ECO:0000313" key="7">
    <source>
        <dbReference type="Proteomes" id="UP001280121"/>
    </source>
</evidence>
<evidence type="ECO:0000256" key="4">
    <source>
        <dbReference type="PROSITE-ProRule" id="PRU00027"/>
    </source>
</evidence>
<dbReference type="Proteomes" id="UP001280121">
    <property type="component" value="Unassembled WGS sequence"/>
</dbReference>
<comment type="caution">
    <text evidence="6">The sequence shown here is derived from an EMBL/GenBank/DDBJ whole genome shotgun (WGS) entry which is preliminary data.</text>
</comment>
<keyword evidence="7" id="KW-1185">Reference proteome</keyword>
<dbReference type="Pfam" id="PF14372">
    <property type="entry name" value="hAT-like_RNase-H"/>
    <property type="match status" value="1"/>
</dbReference>
<dbReference type="PANTHER" id="PTHR23272:SF104">
    <property type="entry name" value="HAT FAMILY DIMERISATION DOMAIN CONTAINING PROTEIN, EXPRESSED"/>
    <property type="match status" value="1"/>
</dbReference>
<dbReference type="InterPro" id="IPR003656">
    <property type="entry name" value="Znf_BED"/>
</dbReference>
<evidence type="ECO:0000256" key="2">
    <source>
        <dbReference type="ARBA" id="ARBA00022771"/>
    </source>
</evidence>
<dbReference type="InterPro" id="IPR012337">
    <property type="entry name" value="RNaseH-like_sf"/>
</dbReference>
<evidence type="ECO:0000259" key="5">
    <source>
        <dbReference type="PROSITE" id="PS50808"/>
    </source>
</evidence>
<protein>
    <recommendedName>
        <fullName evidence="5">BED-type domain-containing protein</fullName>
    </recommendedName>
</protein>
<evidence type="ECO:0000256" key="1">
    <source>
        <dbReference type="ARBA" id="ARBA00022723"/>
    </source>
</evidence>
<dbReference type="EMBL" id="JANJYI010000001">
    <property type="protein sequence ID" value="KAK2662121.1"/>
    <property type="molecule type" value="Genomic_DNA"/>
</dbReference>
<dbReference type="InterPro" id="IPR025525">
    <property type="entry name" value="hAT-like_transposase_RNase-H"/>
</dbReference>
<proteinExistence type="predicted"/>
<dbReference type="PROSITE" id="PS50808">
    <property type="entry name" value="ZF_BED"/>
    <property type="match status" value="1"/>
</dbReference>
<reference evidence="6" key="1">
    <citation type="journal article" date="2023" name="Plant J.">
        <title>Genome sequences and population genomics provide insights into the demographic history, inbreeding, and mutation load of two 'living fossil' tree species of Dipteronia.</title>
        <authorList>
            <person name="Feng Y."/>
            <person name="Comes H.P."/>
            <person name="Chen J."/>
            <person name="Zhu S."/>
            <person name="Lu R."/>
            <person name="Zhang X."/>
            <person name="Li P."/>
            <person name="Qiu J."/>
            <person name="Olsen K.M."/>
            <person name="Qiu Y."/>
        </authorList>
    </citation>
    <scope>NUCLEOTIDE SEQUENCE</scope>
    <source>
        <strain evidence="6">KIB01</strain>
    </source>
</reference>
<accession>A0AAD9XMP6</accession>
<organism evidence="6 7">
    <name type="scientific">Dipteronia dyeriana</name>
    <dbReference type="NCBI Taxonomy" id="168575"/>
    <lineage>
        <taxon>Eukaryota</taxon>
        <taxon>Viridiplantae</taxon>
        <taxon>Streptophyta</taxon>
        <taxon>Embryophyta</taxon>
        <taxon>Tracheophyta</taxon>
        <taxon>Spermatophyta</taxon>
        <taxon>Magnoliopsida</taxon>
        <taxon>eudicotyledons</taxon>
        <taxon>Gunneridae</taxon>
        <taxon>Pentapetalae</taxon>
        <taxon>rosids</taxon>
        <taxon>malvids</taxon>
        <taxon>Sapindales</taxon>
        <taxon>Sapindaceae</taxon>
        <taxon>Hippocastanoideae</taxon>
        <taxon>Acereae</taxon>
        <taxon>Dipteronia</taxon>
    </lineage>
</organism>
<keyword evidence="2 4" id="KW-0863">Zinc-finger</keyword>
<dbReference type="PANTHER" id="PTHR23272">
    <property type="entry name" value="BED FINGER-RELATED"/>
    <property type="match status" value="1"/>
</dbReference>
<name>A0AAD9XMP6_9ROSI</name>
<evidence type="ECO:0000313" key="6">
    <source>
        <dbReference type="EMBL" id="KAK2662121.1"/>
    </source>
</evidence>
<keyword evidence="1" id="KW-0479">Metal-binding</keyword>
<dbReference type="SUPFAM" id="SSF53098">
    <property type="entry name" value="Ribonuclease H-like"/>
    <property type="match status" value="1"/>
</dbReference>
<dbReference type="GO" id="GO:0008270">
    <property type="term" value="F:zinc ion binding"/>
    <property type="evidence" value="ECO:0007669"/>
    <property type="project" value="UniProtKB-KW"/>
</dbReference>
<dbReference type="AlphaFoldDB" id="A0AAD9XMP6"/>
<gene>
    <name evidence="6" type="ORF">Ddye_000695</name>
</gene>
<keyword evidence="3" id="KW-0862">Zinc</keyword>
<feature type="domain" description="BED-type" evidence="5">
    <location>
        <begin position="1"/>
        <end position="49"/>
    </location>
</feature>
<dbReference type="GO" id="GO:0003677">
    <property type="term" value="F:DNA binding"/>
    <property type="evidence" value="ECO:0007669"/>
    <property type="project" value="InterPro"/>
</dbReference>